<dbReference type="Gene3D" id="3.40.50.300">
    <property type="entry name" value="P-loop containing nucleotide triphosphate hydrolases"/>
    <property type="match status" value="1"/>
</dbReference>
<protein>
    <recommendedName>
        <fullName evidence="3">Sulfotransferase family protein</fullName>
    </recommendedName>
</protein>
<dbReference type="Proteomes" id="UP001153761">
    <property type="component" value="Chromosome"/>
</dbReference>
<evidence type="ECO:0000313" key="2">
    <source>
        <dbReference type="Proteomes" id="UP001153761"/>
    </source>
</evidence>
<dbReference type="InterPro" id="IPR027417">
    <property type="entry name" value="P-loop_NTPase"/>
</dbReference>
<dbReference type="EMBL" id="LR882963">
    <property type="protein sequence ID" value="CAD5927470.1"/>
    <property type="molecule type" value="Genomic_DNA"/>
</dbReference>
<proteinExistence type="predicted"/>
<dbReference type="AlphaFoldDB" id="A0AAD1Q1S2"/>
<gene>
    <name evidence="1" type="ORF">PANO66_01109</name>
</gene>
<evidence type="ECO:0000313" key="1">
    <source>
        <dbReference type="EMBL" id="CAD5927470.1"/>
    </source>
</evidence>
<sequence>MLIQEFNSRLFFLHIPKTAGMSLRAFLKDQFSDDEIFPFQGWEGVSVDDLYSLDKKRLVMGHFDARILAFMPADTKTITFLREPIRRTVSALIHAMSDKEFCPSGLDVNGRSIEDLIHDEFSMRFFANNQTGLLSNQGSFESIRLNVKEKLINNQLVSSDDITCDIDSAIENIRNFSFVGIVEQFREDIIALSDKCYLYPPKDAPLLNANGKVDSIIRKLGKSELNILKNNNELDIELYSVAREINRGYHKKSRNEILENFMKKIPIISDGVNILQSVPFYGWGFNESETSEGNLCRWSGPSVSSGLNFKVQPDTVYYANVVAWFYGEPFATQIVSIYVNNYPVEYNNNELLGLVHHRFIFNSNSSGNIELELVCNQVATTSEDKRSRGFIVSAISVSKAECMLNPFTEKT</sequence>
<dbReference type="RefSeq" id="WP_254032181.1">
    <property type="nucleotide sequence ID" value="NZ_LR882963.1"/>
</dbReference>
<reference evidence="1" key="1">
    <citation type="submission" date="2020-09" db="EMBL/GenBank/DDBJ databases">
        <authorList>
            <person name="Blom J."/>
        </authorList>
    </citation>
    <scope>NUCLEOTIDE SEQUENCE</scope>
    <source>
        <strain evidence="1">No.66</strain>
    </source>
</reference>
<name>A0AAD1Q1S2_PLAAG</name>
<evidence type="ECO:0008006" key="3">
    <source>
        <dbReference type="Google" id="ProtNLM"/>
    </source>
</evidence>
<organism evidence="1 2">
    <name type="scientific">Planktothrix agardhii</name>
    <name type="common">Oscillatoria agardhii</name>
    <dbReference type="NCBI Taxonomy" id="1160"/>
    <lineage>
        <taxon>Bacteria</taxon>
        <taxon>Bacillati</taxon>
        <taxon>Cyanobacteriota</taxon>
        <taxon>Cyanophyceae</taxon>
        <taxon>Oscillatoriophycideae</taxon>
        <taxon>Oscillatoriales</taxon>
        <taxon>Microcoleaceae</taxon>
        <taxon>Planktothrix</taxon>
    </lineage>
</organism>
<accession>A0AAD1Q1S2</accession>